<dbReference type="Proteomes" id="UP000008141">
    <property type="component" value="Unassembled WGS sequence"/>
</dbReference>
<dbReference type="Pfam" id="PF00400">
    <property type="entry name" value="WD40"/>
    <property type="match status" value="7"/>
</dbReference>
<dbReference type="SUPFAM" id="SSF50978">
    <property type="entry name" value="WD40 repeat-like"/>
    <property type="match status" value="1"/>
</dbReference>
<dbReference type="KEGG" id="cvr:CHLNCDRAFT_21248"/>
<feature type="region of interest" description="Disordered" evidence="5">
    <location>
        <begin position="677"/>
        <end position="715"/>
    </location>
</feature>
<dbReference type="InterPro" id="IPR019775">
    <property type="entry name" value="WD40_repeat_CS"/>
</dbReference>
<reference evidence="7 8" key="1">
    <citation type="journal article" date="2010" name="Plant Cell">
        <title>The Chlorella variabilis NC64A genome reveals adaptation to photosymbiosis, coevolution with viruses, and cryptic sex.</title>
        <authorList>
            <person name="Blanc G."/>
            <person name="Duncan G."/>
            <person name="Agarkova I."/>
            <person name="Borodovsky M."/>
            <person name="Gurnon J."/>
            <person name="Kuo A."/>
            <person name="Lindquist E."/>
            <person name="Lucas S."/>
            <person name="Pangilinan J."/>
            <person name="Polle J."/>
            <person name="Salamov A."/>
            <person name="Terry A."/>
            <person name="Yamada T."/>
            <person name="Dunigan D.D."/>
            <person name="Grigoriev I.V."/>
            <person name="Claverie J.M."/>
            <person name="Van Etten J.L."/>
        </authorList>
    </citation>
    <scope>NUCLEOTIDE SEQUENCE [LARGE SCALE GENOMIC DNA]</scope>
    <source>
        <strain evidence="7 8">NC64A</strain>
    </source>
</reference>
<dbReference type="PROSITE" id="PS00678">
    <property type="entry name" value="WD_REPEATS_1"/>
    <property type="match status" value="1"/>
</dbReference>
<dbReference type="GO" id="GO:0000028">
    <property type="term" value="P:ribosomal small subunit assembly"/>
    <property type="evidence" value="ECO:0007669"/>
    <property type="project" value="TreeGrafter"/>
</dbReference>
<dbReference type="InParanoid" id="E1Z9K4"/>
<dbReference type="FunCoup" id="E1Z9K4">
    <property type="interactions" value="1435"/>
</dbReference>
<feature type="repeat" description="WD" evidence="4">
    <location>
        <begin position="379"/>
        <end position="420"/>
    </location>
</feature>
<name>E1Z9K4_CHLVA</name>
<dbReference type="Pfam" id="PF04003">
    <property type="entry name" value="Utp12"/>
    <property type="match status" value="1"/>
</dbReference>
<feature type="compositionally biased region" description="Acidic residues" evidence="5">
    <location>
        <begin position="908"/>
        <end position="917"/>
    </location>
</feature>
<evidence type="ECO:0000313" key="7">
    <source>
        <dbReference type="EMBL" id="EFN57534.1"/>
    </source>
</evidence>
<dbReference type="OMA" id="VYEWQSE"/>
<dbReference type="SUPFAM" id="SSF82171">
    <property type="entry name" value="DPP6 N-terminal domain-like"/>
    <property type="match status" value="1"/>
</dbReference>
<dbReference type="GO" id="GO:0034388">
    <property type="term" value="C:Pwp2p-containing subcomplex of 90S preribosome"/>
    <property type="evidence" value="ECO:0007669"/>
    <property type="project" value="TreeGrafter"/>
</dbReference>
<feature type="domain" description="Small-subunit processome Utp12" evidence="6">
    <location>
        <begin position="786"/>
        <end position="891"/>
    </location>
</feature>
<dbReference type="Gene3D" id="2.130.10.10">
    <property type="entry name" value="YVTN repeat-like/Quinoprotein amine dehydrogenase"/>
    <property type="match status" value="3"/>
</dbReference>
<evidence type="ECO:0000256" key="1">
    <source>
        <dbReference type="ARBA" id="ARBA00010226"/>
    </source>
</evidence>
<sequence>MNYQFQSLLGAPYRGGNLLIHGNELLTPVGNRVTQINLTESVSSTLPFENGRQVRTIAVSPDGRILLSIDDEGRAVVVRRRRRALLHHFSFKGPVRAAKFSPDGKYVACAVGRLLQVWKAPGLAKTVAPMELHRTYGHCHADITALDWSADSLWLAAGGKDLSTRLFSMHPLEGYRPPTLAGHREPLVAVHFTSPKLQESAGLIGKEAPHLYTLARDGALFAWTSSEEEEKGGSGSSGESEDGGGSEEEEAAAGGAAAGQQASAAAAAAAAAAAPVQSGTFAGGHWKLTEKYYFNQRGAKLSAAAFQGGVGLLAVGFTSGIFELLQLPDLTTVHTLSIGREKLSSLAFNAAGDWIAVGSAKLGQLLVWEWRSETYVLKQQGHYYDVAASAYSPDGTYLATAADDAKVKVWTLSNGFCFVTFSDHEAPVTAVQFLGSGHAVLSASLDGTVRAFDLVRYRNFRTLTTPTPVQFVSLACDPAGEVVCAGSRDTFQVFVWSLKTGRLLEVLAAHEGPVVALQFCPGTPLLASASWDKTVRTWDVFNGKGAVEALQHQHDVLALAWRPDGKQLASSTLDGQIYFWDPHEAVLQGTISGRRDIAGGRLRSDRRTADNTSSGRCFTSLAFSADGSFLLAGGSSKYVCLYDVAERVMLRRFQISHNKSLDGVLDQLNSRNLTDAGPLHQIADEGSDDDDLLPPTVSGGAAGESGLPGTGAGSRAPVIRTRHVSLSPTGRSWAAATTEGLLLYSLDESLVFDPTDLAEDVTPAATLKALGRGAHLKALLMALRLNDPQLVQHMVLSTPPPQVPLLANQLPAAVVPRLLGALGELLPHTPHIEYLLGWAKALCVRHGAAIQAGGGSGALPALRSLQKAVARLHEDLATTCEANMYSLQYLTTAGRSQQAGGGGAEEAQQQEEEGMEA</sequence>
<keyword evidence="2 4" id="KW-0853">WD repeat</keyword>
<dbReference type="EMBL" id="GL433839">
    <property type="protein sequence ID" value="EFN57534.1"/>
    <property type="molecule type" value="Genomic_DNA"/>
</dbReference>
<dbReference type="InterPro" id="IPR001680">
    <property type="entry name" value="WD40_rpt"/>
</dbReference>
<dbReference type="InterPro" id="IPR027145">
    <property type="entry name" value="PWP2"/>
</dbReference>
<dbReference type="GeneID" id="17357236"/>
<keyword evidence="3" id="KW-0677">Repeat</keyword>
<dbReference type="OrthoDB" id="3142434at2759"/>
<proteinExistence type="inferred from homology"/>
<dbReference type="InterPro" id="IPR036322">
    <property type="entry name" value="WD40_repeat_dom_sf"/>
</dbReference>
<dbReference type="STRING" id="554065.E1Z9K4"/>
<evidence type="ECO:0000256" key="2">
    <source>
        <dbReference type="ARBA" id="ARBA00022574"/>
    </source>
</evidence>
<evidence type="ECO:0000259" key="6">
    <source>
        <dbReference type="Pfam" id="PF04003"/>
    </source>
</evidence>
<dbReference type="InterPro" id="IPR011044">
    <property type="entry name" value="Quino_amine_DH_bsu"/>
</dbReference>
<dbReference type="eggNOG" id="KOG0291">
    <property type="taxonomic scope" value="Eukaryota"/>
</dbReference>
<dbReference type="SMART" id="SM00320">
    <property type="entry name" value="WD40"/>
    <property type="match status" value="10"/>
</dbReference>
<dbReference type="PANTHER" id="PTHR19858:SF0">
    <property type="entry name" value="PERIODIC TRYPTOPHAN PROTEIN 2 HOMOLOG"/>
    <property type="match status" value="1"/>
</dbReference>
<feature type="repeat" description="WD" evidence="4">
    <location>
        <begin position="549"/>
        <end position="581"/>
    </location>
</feature>
<organism evidence="8">
    <name type="scientific">Chlorella variabilis</name>
    <name type="common">Green alga</name>
    <dbReference type="NCBI Taxonomy" id="554065"/>
    <lineage>
        <taxon>Eukaryota</taxon>
        <taxon>Viridiplantae</taxon>
        <taxon>Chlorophyta</taxon>
        <taxon>core chlorophytes</taxon>
        <taxon>Trebouxiophyceae</taxon>
        <taxon>Chlorellales</taxon>
        <taxon>Chlorellaceae</taxon>
        <taxon>Chlorella clade</taxon>
        <taxon>Chlorella</taxon>
    </lineage>
</organism>
<gene>
    <name evidence="7" type="ORF">CHLNCDRAFT_21248</name>
</gene>
<evidence type="ECO:0000256" key="3">
    <source>
        <dbReference type="ARBA" id="ARBA00022737"/>
    </source>
</evidence>
<keyword evidence="8" id="KW-1185">Reference proteome</keyword>
<protein>
    <recommendedName>
        <fullName evidence="6">Small-subunit processome Utp12 domain-containing protein</fullName>
    </recommendedName>
</protein>
<evidence type="ECO:0000313" key="8">
    <source>
        <dbReference type="Proteomes" id="UP000008141"/>
    </source>
</evidence>
<feature type="compositionally biased region" description="Acidic residues" evidence="5">
    <location>
        <begin position="239"/>
        <end position="251"/>
    </location>
</feature>
<dbReference type="PROSITE" id="PS50082">
    <property type="entry name" value="WD_REPEATS_2"/>
    <property type="match status" value="4"/>
</dbReference>
<evidence type="ECO:0000256" key="4">
    <source>
        <dbReference type="PROSITE-ProRule" id="PRU00221"/>
    </source>
</evidence>
<feature type="repeat" description="WD" evidence="4">
    <location>
        <begin position="421"/>
        <end position="462"/>
    </location>
</feature>
<dbReference type="CDD" id="cd00200">
    <property type="entry name" value="WD40"/>
    <property type="match status" value="1"/>
</dbReference>
<accession>E1Z9K4</accession>
<dbReference type="RefSeq" id="XP_005849636.1">
    <property type="nucleotide sequence ID" value="XM_005849574.1"/>
</dbReference>
<dbReference type="InterPro" id="IPR007148">
    <property type="entry name" value="SSU_processome_Utp12"/>
</dbReference>
<dbReference type="GO" id="GO:0032040">
    <property type="term" value="C:small-subunit processome"/>
    <property type="evidence" value="ECO:0007669"/>
    <property type="project" value="TreeGrafter"/>
</dbReference>
<feature type="region of interest" description="Disordered" evidence="5">
    <location>
        <begin position="895"/>
        <end position="917"/>
    </location>
</feature>
<feature type="compositionally biased region" description="Gly residues" evidence="5">
    <location>
        <begin position="700"/>
        <end position="712"/>
    </location>
</feature>
<dbReference type="AlphaFoldDB" id="E1Z9K4"/>
<comment type="similarity">
    <text evidence="1">Belongs to the WD repeat PWP2 family.</text>
</comment>
<evidence type="ECO:0000256" key="5">
    <source>
        <dbReference type="SAM" id="MobiDB-lite"/>
    </source>
</evidence>
<dbReference type="PANTHER" id="PTHR19858">
    <property type="entry name" value="WD40 REPEAT PROTEIN"/>
    <property type="match status" value="1"/>
</dbReference>
<dbReference type="PROSITE" id="PS50294">
    <property type="entry name" value="WD_REPEATS_REGION"/>
    <property type="match status" value="4"/>
</dbReference>
<feature type="repeat" description="WD" evidence="4">
    <location>
        <begin position="507"/>
        <end position="548"/>
    </location>
</feature>
<dbReference type="InterPro" id="IPR015943">
    <property type="entry name" value="WD40/YVTN_repeat-like_dom_sf"/>
</dbReference>
<dbReference type="GO" id="GO:0000462">
    <property type="term" value="P:maturation of SSU-rRNA from tricistronic rRNA transcript (SSU-rRNA, 5.8S rRNA, LSU-rRNA)"/>
    <property type="evidence" value="ECO:0007669"/>
    <property type="project" value="TreeGrafter"/>
</dbReference>
<feature type="region of interest" description="Disordered" evidence="5">
    <location>
        <begin position="225"/>
        <end position="258"/>
    </location>
</feature>
<dbReference type="SUPFAM" id="SSF50969">
    <property type="entry name" value="YVTN repeat-like/Quinoprotein amine dehydrogenase"/>
    <property type="match status" value="1"/>
</dbReference>